<evidence type="ECO:0000256" key="2">
    <source>
        <dbReference type="ARBA" id="ARBA00022559"/>
    </source>
</evidence>
<dbReference type="Pfam" id="PF08534">
    <property type="entry name" value="Redoxin"/>
    <property type="match status" value="1"/>
</dbReference>
<dbReference type="Gene3D" id="3.40.30.10">
    <property type="entry name" value="Glutaredoxin"/>
    <property type="match status" value="1"/>
</dbReference>
<proteinExistence type="inferred from homology"/>
<comment type="similarity">
    <text evidence="1 6">Belongs to the peroxiredoxin family. Prx5 subfamily.</text>
</comment>
<keyword evidence="4 6" id="KW-0560">Oxidoreductase</keyword>
<evidence type="ECO:0000313" key="9">
    <source>
        <dbReference type="EMBL" id="CAD9452993.1"/>
    </source>
</evidence>
<accession>A0A6U3VX16</accession>
<evidence type="ECO:0000256" key="3">
    <source>
        <dbReference type="ARBA" id="ARBA00022862"/>
    </source>
</evidence>
<evidence type="ECO:0000259" key="7">
    <source>
        <dbReference type="PROSITE" id="PS51352"/>
    </source>
</evidence>
<evidence type="ECO:0000256" key="6">
    <source>
        <dbReference type="RuleBase" id="RU366011"/>
    </source>
</evidence>
<dbReference type="EMBL" id="HBGS01042533">
    <property type="protein sequence ID" value="CAD9452991.1"/>
    <property type="molecule type" value="Transcribed_RNA"/>
</dbReference>
<dbReference type="InterPro" id="IPR037944">
    <property type="entry name" value="PRX5-like"/>
</dbReference>
<organism evidence="9">
    <name type="scientific">Octactis speculum</name>
    <dbReference type="NCBI Taxonomy" id="3111310"/>
    <lineage>
        <taxon>Eukaryota</taxon>
        <taxon>Sar</taxon>
        <taxon>Stramenopiles</taxon>
        <taxon>Ochrophyta</taxon>
        <taxon>Dictyochophyceae</taxon>
        <taxon>Dictyochales</taxon>
        <taxon>Dictyochaceae</taxon>
        <taxon>Octactis</taxon>
    </lineage>
</organism>
<keyword evidence="3 6" id="KW-0049">Antioxidant</keyword>
<dbReference type="GO" id="GO:0005737">
    <property type="term" value="C:cytoplasm"/>
    <property type="evidence" value="ECO:0007669"/>
    <property type="project" value="TreeGrafter"/>
</dbReference>
<dbReference type="GO" id="GO:0045454">
    <property type="term" value="P:cell redox homeostasis"/>
    <property type="evidence" value="ECO:0007669"/>
    <property type="project" value="TreeGrafter"/>
</dbReference>
<gene>
    <name evidence="8" type="ORF">DSPE1174_LOCUS21906</name>
    <name evidence="9" type="ORF">DSPE1174_LOCUS21907</name>
</gene>
<evidence type="ECO:0000256" key="1">
    <source>
        <dbReference type="ARBA" id="ARBA00010505"/>
    </source>
</evidence>
<dbReference type="AlphaFoldDB" id="A0A6U3VX16"/>
<dbReference type="EMBL" id="HBGS01042534">
    <property type="protein sequence ID" value="CAD9452993.1"/>
    <property type="molecule type" value="Transcribed_RNA"/>
</dbReference>
<dbReference type="PANTHER" id="PTHR10430:SF16">
    <property type="entry name" value="PEROXIREDOXIN-5, MITOCHONDRIAL"/>
    <property type="match status" value="1"/>
</dbReference>
<dbReference type="InterPro" id="IPR013766">
    <property type="entry name" value="Thioredoxin_domain"/>
</dbReference>
<feature type="active site" description="Cysteine sulfenic acid (-SOH) intermediate" evidence="5">
    <location>
        <position position="76"/>
    </location>
</feature>
<dbReference type="PROSITE" id="PS51352">
    <property type="entry name" value="THIOREDOXIN_2"/>
    <property type="match status" value="1"/>
</dbReference>
<dbReference type="SUPFAM" id="SSF52833">
    <property type="entry name" value="Thioredoxin-like"/>
    <property type="match status" value="1"/>
</dbReference>
<feature type="domain" description="Thioredoxin" evidence="7">
    <location>
        <begin position="14"/>
        <end position="187"/>
    </location>
</feature>
<keyword evidence="2 6" id="KW-0575">Peroxidase</keyword>
<dbReference type="GO" id="GO:0034599">
    <property type="term" value="P:cellular response to oxidative stress"/>
    <property type="evidence" value="ECO:0007669"/>
    <property type="project" value="InterPro"/>
</dbReference>
<dbReference type="InterPro" id="IPR036249">
    <property type="entry name" value="Thioredoxin-like_sf"/>
</dbReference>
<evidence type="ECO:0000256" key="4">
    <source>
        <dbReference type="ARBA" id="ARBA00023002"/>
    </source>
</evidence>
<evidence type="ECO:0000313" key="8">
    <source>
        <dbReference type="EMBL" id="CAD9452991.1"/>
    </source>
</evidence>
<dbReference type="InterPro" id="IPR013740">
    <property type="entry name" value="Redoxin"/>
</dbReference>
<dbReference type="CDD" id="cd03013">
    <property type="entry name" value="PRX5_like"/>
    <property type="match status" value="1"/>
</dbReference>
<name>A0A6U3VX16_9STRA</name>
<dbReference type="GO" id="GO:0042744">
    <property type="term" value="P:hydrogen peroxide catabolic process"/>
    <property type="evidence" value="ECO:0007669"/>
    <property type="project" value="TreeGrafter"/>
</dbReference>
<reference evidence="9" key="1">
    <citation type="submission" date="2021-01" db="EMBL/GenBank/DDBJ databases">
        <authorList>
            <person name="Corre E."/>
            <person name="Pelletier E."/>
            <person name="Niang G."/>
            <person name="Scheremetjew M."/>
            <person name="Finn R."/>
            <person name="Kale V."/>
            <person name="Holt S."/>
            <person name="Cochrane G."/>
            <person name="Meng A."/>
            <person name="Brown T."/>
            <person name="Cohen L."/>
        </authorList>
    </citation>
    <scope>NUCLEOTIDE SEQUENCE</scope>
    <source>
        <strain evidence="9">CCMP1381</strain>
    </source>
</reference>
<comment type="function">
    <text evidence="6">Thiol-specific peroxidase that catalyzes the reduction of hydrogen peroxide and organic hydroperoxides to water and alcohols, respectively. Plays a role in cell protection against oxidative stress by detoxifying peroxides.</text>
</comment>
<evidence type="ECO:0000256" key="5">
    <source>
        <dbReference type="PIRSR" id="PIRSR637944-1"/>
    </source>
</evidence>
<dbReference type="PANTHER" id="PTHR10430">
    <property type="entry name" value="PEROXIREDOXIN"/>
    <property type="match status" value="1"/>
</dbReference>
<keyword evidence="6" id="KW-0676">Redox-active center</keyword>
<sequence length="187" mass="19938">MLAFATVEAFQPLPHMGWKGSRQVARKLSEGDSIPMDFELFILDDDNAPTAVPAKEVFSGKKVVVFGLPGSLTPTCSEAMLPAYIEKVDEFKSKGVDTVACLAVNDPFVMGEMSRQKDPEKTILMLGDGSAAFTKALGLEFDTAGFGGVRCRRCAFVVEDGKATTVKLEEGGKFSGVAGADSILSFL</sequence>
<dbReference type="GO" id="GO:0008379">
    <property type="term" value="F:thioredoxin peroxidase activity"/>
    <property type="evidence" value="ECO:0007669"/>
    <property type="project" value="InterPro"/>
</dbReference>
<protein>
    <recommendedName>
        <fullName evidence="7">Thioredoxin domain-containing protein</fullName>
    </recommendedName>
</protein>